<dbReference type="Pfam" id="PF03466">
    <property type="entry name" value="LysR_substrate"/>
    <property type="match status" value="1"/>
</dbReference>
<keyword evidence="2" id="KW-0805">Transcription regulation</keyword>
<dbReference type="InterPro" id="IPR036388">
    <property type="entry name" value="WH-like_DNA-bd_sf"/>
</dbReference>
<dbReference type="EMBL" id="VAUO01000009">
    <property type="protein sequence ID" value="TLP56579.1"/>
    <property type="molecule type" value="Genomic_DNA"/>
</dbReference>
<evidence type="ECO:0000313" key="6">
    <source>
        <dbReference type="EMBL" id="TLP56579.1"/>
    </source>
</evidence>
<dbReference type="OrthoDB" id="9815174at2"/>
<dbReference type="PROSITE" id="PS50931">
    <property type="entry name" value="HTH_LYSR"/>
    <property type="match status" value="1"/>
</dbReference>
<evidence type="ECO:0000256" key="2">
    <source>
        <dbReference type="ARBA" id="ARBA00023015"/>
    </source>
</evidence>
<dbReference type="InterPro" id="IPR000847">
    <property type="entry name" value="LysR_HTH_N"/>
</dbReference>
<dbReference type="PANTHER" id="PTHR30126">
    <property type="entry name" value="HTH-TYPE TRANSCRIPTIONAL REGULATOR"/>
    <property type="match status" value="1"/>
</dbReference>
<name>A0A5R8YSY7_9PSED</name>
<evidence type="ECO:0000256" key="3">
    <source>
        <dbReference type="ARBA" id="ARBA00023125"/>
    </source>
</evidence>
<dbReference type="FunFam" id="1.10.10.10:FF:000001">
    <property type="entry name" value="LysR family transcriptional regulator"/>
    <property type="match status" value="1"/>
</dbReference>
<reference evidence="6 7" key="1">
    <citation type="submission" date="2019-05" db="EMBL/GenBank/DDBJ databases">
        <title>Pseudomonas sp. SC006 isolated from lettuce that can produce HBGAs.</title>
        <authorList>
            <person name="Wang D."/>
            <person name="Liao N."/>
            <person name="Liu D."/>
            <person name="Zhang Z."/>
            <person name="Zou S."/>
        </authorList>
    </citation>
    <scope>NUCLEOTIDE SEQUENCE [LARGE SCALE GENOMIC DNA]</scope>
    <source>
        <strain evidence="6 7">SC006</strain>
    </source>
</reference>
<protein>
    <submittedName>
        <fullName evidence="6">LysR family transcriptional regulator</fullName>
    </submittedName>
</protein>
<dbReference type="RefSeq" id="WP_138220814.1">
    <property type="nucleotide sequence ID" value="NZ_VAUO01000009.1"/>
</dbReference>
<keyword evidence="4" id="KW-0804">Transcription</keyword>
<evidence type="ECO:0000313" key="7">
    <source>
        <dbReference type="Proteomes" id="UP000309819"/>
    </source>
</evidence>
<dbReference type="Gene3D" id="3.40.190.10">
    <property type="entry name" value="Periplasmic binding protein-like II"/>
    <property type="match status" value="2"/>
</dbReference>
<dbReference type="SUPFAM" id="SSF53850">
    <property type="entry name" value="Periplasmic binding protein-like II"/>
    <property type="match status" value="1"/>
</dbReference>
<dbReference type="SUPFAM" id="SSF46785">
    <property type="entry name" value="Winged helix' DNA-binding domain"/>
    <property type="match status" value="1"/>
</dbReference>
<dbReference type="GO" id="GO:0003700">
    <property type="term" value="F:DNA-binding transcription factor activity"/>
    <property type="evidence" value="ECO:0007669"/>
    <property type="project" value="InterPro"/>
</dbReference>
<dbReference type="InterPro" id="IPR036390">
    <property type="entry name" value="WH_DNA-bd_sf"/>
</dbReference>
<dbReference type="Gene3D" id="1.10.10.10">
    <property type="entry name" value="Winged helix-like DNA-binding domain superfamily/Winged helix DNA-binding domain"/>
    <property type="match status" value="1"/>
</dbReference>
<evidence type="ECO:0000256" key="4">
    <source>
        <dbReference type="ARBA" id="ARBA00023163"/>
    </source>
</evidence>
<keyword evidence="7" id="KW-1185">Reference proteome</keyword>
<dbReference type="AlphaFoldDB" id="A0A5R8YSY7"/>
<gene>
    <name evidence="6" type="ORF">FEM01_17875</name>
</gene>
<keyword evidence="3" id="KW-0238">DNA-binding</keyword>
<comment type="similarity">
    <text evidence="1">Belongs to the LysR transcriptional regulatory family.</text>
</comment>
<comment type="caution">
    <text evidence="6">The sequence shown here is derived from an EMBL/GenBank/DDBJ whole genome shotgun (WGS) entry which is preliminary data.</text>
</comment>
<dbReference type="CDD" id="cd05466">
    <property type="entry name" value="PBP2_LTTR_substrate"/>
    <property type="match status" value="1"/>
</dbReference>
<organism evidence="6 7">
    <name type="scientific">Pseudomonas mosselii</name>
    <dbReference type="NCBI Taxonomy" id="78327"/>
    <lineage>
        <taxon>Bacteria</taxon>
        <taxon>Pseudomonadati</taxon>
        <taxon>Pseudomonadota</taxon>
        <taxon>Gammaproteobacteria</taxon>
        <taxon>Pseudomonadales</taxon>
        <taxon>Pseudomonadaceae</taxon>
        <taxon>Pseudomonas</taxon>
    </lineage>
</organism>
<dbReference type="Proteomes" id="UP000309819">
    <property type="component" value="Unassembled WGS sequence"/>
</dbReference>
<dbReference type="InterPro" id="IPR005119">
    <property type="entry name" value="LysR_subst-bd"/>
</dbReference>
<sequence>MKIDDMDAFVAVIRCQSTNLAAEALQLTQPAITRRVQNFEQDLGATLLDRNTKPLKPTPMGLRVYEQCKAILREIDSLRELVANDGAPSGTLRLGVPQTLGDVVLLDALAQIREVYPQLRTQVSSGWGSSLIARMQNGELDAAAALFPPGKIFPEGIASQSIARMPLKVVAARGSAGKRSYKLRDCYTRGWVLNPDGCGFRAGLQRALSEQGLSLSINLETFGTELQLGLVANGQGLGLVANGQGLGLVPEPLLLASRHRDALEVLNVSDFKPQVDLWLFHPRYLGNLQEPVELFGEVAGHRLLG</sequence>
<dbReference type="Pfam" id="PF00126">
    <property type="entry name" value="HTH_1"/>
    <property type="match status" value="1"/>
</dbReference>
<evidence type="ECO:0000256" key="1">
    <source>
        <dbReference type="ARBA" id="ARBA00009437"/>
    </source>
</evidence>
<dbReference type="GO" id="GO:0000976">
    <property type="term" value="F:transcription cis-regulatory region binding"/>
    <property type="evidence" value="ECO:0007669"/>
    <property type="project" value="TreeGrafter"/>
</dbReference>
<accession>A0A5R8YSY7</accession>
<feature type="domain" description="HTH lysR-type" evidence="5">
    <location>
        <begin position="1"/>
        <end position="58"/>
    </location>
</feature>
<dbReference type="PANTHER" id="PTHR30126:SF39">
    <property type="entry name" value="HTH-TYPE TRANSCRIPTIONAL REGULATOR CYSL"/>
    <property type="match status" value="1"/>
</dbReference>
<proteinExistence type="inferred from homology"/>
<evidence type="ECO:0000259" key="5">
    <source>
        <dbReference type="PROSITE" id="PS50931"/>
    </source>
</evidence>